<feature type="compositionally biased region" description="Low complexity" evidence="1">
    <location>
        <begin position="289"/>
        <end position="304"/>
    </location>
</feature>
<evidence type="ECO:0000256" key="2">
    <source>
        <dbReference type="SAM" id="Phobius"/>
    </source>
</evidence>
<dbReference type="AlphaFoldDB" id="A0A222VJ63"/>
<keyword evidence="2" id="KW-0472">Membrane</keyword>
<feature type="transmembrane region" description="Helical" evidence="2">
    <location>
        <begin position="74"/>
        <end position="94"/>
    </location>
</feature>
<keyword evidence="2" id="KW-1133">Transmembrane helix</keyword>
<dbReference type="InterPro" id="IPR043725">
    <property type="entry name" value="DUF5667"/>
</dbReference>
<feature type="compositionally biased region" description="Acidic residues" evidence="1">
    <location>
        <begin position="268"/>
        <end position="282"/>
    </location>
</feature>
<feature type="region of interest" description="Disordered" evidence="1">
    <location>
        <begin position="250"/>
        <end position="334"/>
    </location>
</feature>
<dbReference type="RefSeq" id="WP_091801776.1">
    <property type="nucleotide sequence ID" value="NZ_CP016353.1"/>
</dbReference>
<keyword evidence="4" id="KW-1185">Reference proteome</keyword>
<dbReference type="KEGG" id="pmad:BAY61_01960"/>
<evidence type="ECO:0000313" key="3">
    <source>
        <dbReference type="EMBL" id="SDC72186.1"/>
    </source>
</evidence>
<dbReference type="OrthoDB" id="3402808at2"/>
<keyword evidence="2" id="KW-0812">Transmembrane</keyword>
<name>A0A222VJ63_9PSEU</name>
<accession>A0A222VJ63</accession>
<dbReference type="Pfam" id="PF18915">
    <property type="entry name" value="DUF5667"/>
    <property type="match status" value="1"/>
</dbReference>
<evidence type="ECO:0000313" key="4">
    <source>
        <dbReference type="Proteomes" id="UP000199494"/>
    </source>
</evidence>
<evidence type="ECO:0000256" key="1">
    <source>
        <dbReference type="SAM" id="MobiDB-lite"/>
    </source>
</evidence>
<dbReference type="Proteomes" id="UP000199494">
    <property type="component" value="Unassembled WGS sequence"/>
</dbReference>
<proteinExistence type="predicted"/>
<dbReference type="STRING" id="530584.SAMN05421630_103347"/>
<protein>
    <submittedName>
        <fullName evidence="3">Uncharacterized protein</fullName>
    </submittedName>
</protein>
<organism evidence="3 4">
    <name type="scientific">Prauserella marina</name>
    <dbReference type="NCBI Taxonomy" id="530584"/>
    <lineage>
        <taxon>Bacteria</taxon>
        <taxon>Bacillati</taxon>
        <taxon>Actinomycetota</taxon>
        <taxon>Actinomycetes</taxon>
        <taxon>Pseudonocardiales</taxon>
        <taxon>Pseudonocardiaceae</taxon>
        <taxon>Prauserella</taxon>
    </lineage>
</organism>
<sequence>MRLPRWSPARRDEHERFARALDDGDRREFGDELAVVAALRGLGDPNPLDERVRTRIAERVTREASAPRRRRGPYPVVAAGIALVVAATGLGLLLSEDAVPGDPLYHLKRAGETAVIGLTFDEEAKATKHLEFAAKRLDELSAMARQGPADPADVARGLSDFANQTKAGVAPLVTLATSSDGRLLGVLRSWAADQTARLASLGPSLGTTSTAEPEEPSSLLVRIEQRAEALIARMNCYQITSGEHDELGALPAAGACAPPPDGIAPVPEPDEDPLSEIDTDGEDPPRARPVSLPTPAPTATVPTLGERATSPTPHALPAPISATPLPRLPDSAPEAAPLLTIPPLLPGLPEVSIG</sequence>
<reference evidence="3 4" key="1">
    <citation type="submission" date="2016-10" db="EMBL/GenBank/DDBJ databases">
        <authorList>
            <person name="de Groot N.N."/>
        </authorList>
    </citation>
    <scope>NUCLEOTIDE SEQUENCE [LARGE SCALE GENOMIC DNA]</scope>
    <source>
        <strain evidence="3 4">CGMCC 4.5506</strain>
    </source>
</reference>
<dbReference type="EMBL" id="FMZE01000003">
    <property type="protein sequence ID" value="SDC72186.1"/>
    <property type="molecule type" value="Genomic_DNA"/>
</dbReference>
<gene>
    <name evidence="3" type="ORF">SAMN05421630_103347</name>
</gene>